<protein>
    <recommendedName>
        <fullName evidence="4">Lipoprotein</fullName>
    </recommendedName>
</protein>
<name>A0ABW2ZBJ5_9SPHI</name>
<dbReference type="EMBL" id="JBHTIA010000003">
    <property type="protein sequence ID" value="MFD0763809.1"/>
    <property type="molecule type" value="Genomic_DNA"/>
</dbReference>
<reference evidence="3" key="1">
    <citation type="journal article" date="2019" name="Int. J. Syst. Evol. Microbiol.">
        <title>The Global Catalogue of Microorganisms (GCM) 10K type strain sequencing project: providing services to taxonomists for standard genome sequencing and annotation.</title>
        <authorList>
            <consortium name="The Broad Institute Genomics Platform"/>
            <consortium name="The Broad Institute Genome Sequencing Center for Infectious Disease"/>
            <person name="Wu L."/>
            <person name="Ma J."/>
        </authorList>
    </citation>
    <scope>NUCLEOTIDE SEQUENCE [LARGE SCALE GENOMIC DNA]</scope>
    <source>
        <strain evidence="3">CCUG 60742</strain>
    </source>
</reference>
<evidence type="ECO:0000313" key="2">
    <source>
        <dbReference type="EMBL" id="MFD0763809.1"/>
    </source>
</evidence>
<dbReference type="Proteomes" id="UP001597073">
    <property type="component" value="Unassembled WGS sequence"/>
</dbReference>
<feature type="chain" id="PRO_5046439903" description="Lipoprotein" evidence="1">
    <location>
        <begin position="26"/>
        <end position="153"/>
    </location>
</feature>
<evidence type="ECO:0008006" key="4">
    <source>
        <dbReference type="Google" id="ProtNLM"/>
    </source>
</evidence>
<accession>A0ABW2ZBJ5</accession>
<dbReference type="RefSeq" id="WP_377138226.1">
    <property type="nucleotide sequence ID" value="NZ_JBHTIA010000003.1"/>
</dbReference>
<dbReference type="PROSITE" id="PS51257">
    <property type="entry name" value="PROKAR_LIPOPROTEIN"/>
    <property type="match status" value="1"/>
</dbReference>
<evidence type="ECO:0000313" key="3">
    <source>
        <dbReference type="Proteomes" id="UP001597073"/>
    </source>
</evidence>
<feature type="signal peptide" evidence="1">
    <location>
        <begin position="1"/>
        <end position="25"/>
    </location>
</feature>
<organism evidence="2 3">
    <name type="scientific">Mucilaginibacter lutimaris</name>
    <dbReference type="NCBI Taxonomy" id="931629"/>
    <lineage>
        <taxon>Bacteria</taxon>
        <taxon>Pseudomonadati</taxon>
        <taxon>Bacteroidota</taxon>
        <taxon>Sphingobacteriia</taxon>
        <taxon>Sphingobacteriales</taxon>
        <taxon>Sphingobacteriaceae</taxon>
        <taxon>Mucilaginibacter</taxon>
    </lineage>
</organism>
<keyword evidence="1" id="KW-0732">Signal</keyword>
<comment type="caution">
    <text evidence="2">The sequence shown here is derived from an EMBL/GenBank/DDBJ whole genome shotgun (WGS) entry which is preliminary data.</text>
</comment>
<sequence>MYKNLSRATIIAFAALSFASCNNTAKTDKAPVADTIAKAPSAPTATSPPAVIDTGKLVGAWHDETIKTDKGESIAYEVVSSGHKVYIQAITFVGNDLKLNDTPPITAAASEIRKEGDGYVSVERPDESYKVDKKGNLLLFDKGILVATCKKIL</sequence>
<gene>
    <name evidence="2" type="ORF">ACFQZI_03015</name>
</gene>
<proteinExistence type="predicted"/>
<keyword evidence="3" id="KW-1185">Reference proteome</keyword>
<evidence type="ECO:0000256" key="1">
    <source>
        <dbReference type="SAM" id="SignalP"/>
    </source>
</evidence>